<dbReference type="InterPro" id="IPR036188">
    <property type="entry name" value="FAD/NAD-bd_sf"/>
</dbReference>
<dbReference type="PANTHER" id="PTHR43476">
    <property type="entry name" value="3-(3-HYDROXY-PHENYL)PROPIONATE/3-HYDROXYCINNAMIC ACID HYDROXYLASE"/>
    <property type="match status" value="1"/>
</dbReference>
<organism evidence="4 5">
    <name type="scientific">Prosthecobacter algae</name>
    <dbReference type="NCBI Taxonomy" id="1144682"/>
    <lineage>
        <taxon>Bacteria</taxon>
        <taxon>Pseudomonadati</taxon>
        <taxon>Verrucomicrobiota</taxon>
        <taxon>Verrucomicrobiia</taxon>
        <taxon>Verrucomicrobiales</taxon>
        <taxon>Verrucomicrobiaceae</taxon>
        <taxon>Prosthecobacter</taxon>
    </lineage>
</organism>
<evidence type="ECO:0000256" key="1">
    <source>
        <dbReference type="ARBA" id="ARBA00023002"/>
    </source>
</evidence>
<evidence type="ECO:0000259" key="3">
    <source>
        <dbReference type="Pfam" id="PF01494"/>
    </source>
</evidence>
<dbReference type="InterPro" id="IPR050631">
    <property type="entry name" value="PheA/TfdB_FAD_monoxygenase"/>
</dbReference>
<keyword evidence="2" id="KW-1133">Transmembrane helix</keyword>
<name>A0ABP9PIQ7_9BACT</name>
<dbReference type="InterPro" id="IPR002938">
    <property type="entry name" value="FAD-bd"/>
</dbReference>
<dbReference type="Pfam" id="PF01494">
    <property type="entry name" value="FAD_binding_3"/>
    <property type="match status" value="1"/>
</dbReference>
<gene>
    <name evidence="4" type="ORF">GCM10023213_41600</name>
</gene>
<keyword evidence="2" id="KW-0812">Transmembrane</keyword>
<dbReference type="PRINTS" id="PR00420">
    <property type="entry name" value="RNGMNOXGNASE"/>
</dbReference>
<accession>A0ABP9PIQ7</accession>
<evidence type="ECO:0000313" key="4">
    <source>
        <dbReference type="EMBL" id="GAA5147254.1"/>
    </source>
</evidence>
<dbReference type="RefSeq" id="WP_345738337.1">
    <property type="nucleotide sequence ID" value="NZ_BAABIA010000010.1"/>
</dbReference>
<dbReference type="PANTHER" id="PTHR43476:SF3">
    <property type="entry name" value="FAD-BINDING MONOOXYGENASE"/>
    <property type="match status" value="1"/>
</dbReference>
<proteinExistence type="predicted"/>
<keyword evidence="5" id="KW-1185">Reference proteome</keyword>
<feature type="transmembrane region" description="Helical" evidence="2">
    <location>
        <begin position="16"/>
        <end position="39"/>
    </location>
</feature>
<dbReference type="Gene3D" id="3.50.50.60">
    <property type="entry name" value="FAD/NAD(P)-binding domain"/>
    <property type="match status" value="1"/>
</dbReference>
<sequence length="684" mass="75400">MATAPVSYTPAQRRVALLYGLISHSLFLASVGVMFVSLYQGLHFSLLHLHGWAAALDDVLLVLQFGLGHSLLLSDKGRRWMARLAPLGLGRELSTTIFAGLASLQLLVTFLFWSSSEVLWAAPEGWLKGTLSVLYGLSWVLLAKSMSDAGLDVQIGSIGWRSVWRGQAPVYRPFTRTGLFRYSRQPIYSAFTLILWTAPVWTPDHLIIALAWTGYCVGAPLWKEKRYLRFYGQAYARYQARVPYWFPGRQRHRMSSPSQPPSQAYDAEVILIGGGPIGMALGCLLGARGVRVRVLERRTALPTHSQAIGITPPTLAILAELGLDQAFIQHGLPIRDCHVHGQSGPTGIASFREIPGPYPFVLSLPQQISMALLAEKLATYPSVTLQRGVEVVGLDQTDHEVSVTVKEEAGGLTTLRAAYAVGCDGHRSRVRDLLRLRTTRHDYGHHFIMGDFVDRTSLGEEAHLYFTAQGAVESFPLPGGLRRWIVQTRQPEAAPPAGFISEIVRLRSGQVIAPEDQLNQSSFSPWRLDCEQLYDGRFILCGDAAHVMSPIGGQGMNTGFADAEFAALMLHAILRHDQPAATWLAEYDRCRRQASNTAAKRAAMGMGLGTWRGHALSWVRDALLRHLILQGPLARIVGPWFAMMTIPFNRASKSAFVARQLAAVAAAQKSQPETRLAFQKEPVC</sequence>
<dbReference type="Gene3D" id="1.20.120.1630">
    <property type="match status" value="1"/>
</dbReference>
<reference evidence="5" key="1">
    <citation type="journal article" date="2019" name="Int. J. Syst. Evol. Microbiol.">
        <title>The Global Catalogue of Microorganisms (GCM) 10K type strain sequencing project: providing services to taxonomists for standard genome sequencing and annotation.</title>
        <authorList>
            <consortium name="The Broad Institute Genomics Platform"/>
            <consortium name="The Broad Institute Genome Sequencing Center for Infectious Disease"/>
            <person name="Wu L."/>
            <person name="Ma J."/>
        </authorList>
    </citation>
    <scope>NUCLEOTIDE SEQUENCE [LARGE SCALE GENOMIC DNA]</scope>
    <source>
        <strain evidence="5">JCM 18053</strain>
    </source>
</reference>
<evidence type="ECO:0000313" key="5">
    <source>
        <dbReference type="Proteomes" id="UP001499852"/>
    </source>
</evidence>
<evidence type="ECO:0000256" key="2">
    <source>
        <dbReference type="SAM" id="Phobius"/>
    </source>
</evidence>
<dbReference type="EMBL" id="BAABIA010000010">
    <property type="protein sequence ID" value="GAA5147254.1"/>
    <property type="molecule type" value="Genomic_DNA"/>
</dbReference>
<feature type="domain" description="FAD-binding" evidence="3">
    <location>
        <begin position="267"/>
        <end position="600"/>
    </location>
</feature>
<keyword evidence="1" id="KW-0560">Oxidoreductase</keyword>
<keyword evidence="2" id="KW-0472">Membrane</keyword>
<dbReference type="Gene3D" id="3.30.70.2450">
    <property type="match status" value="1"/>
</dbReference>
<dbReference type="SUPFAM" id="SSF51905">
    <property type="entry name" value="FAD/NAD(P)-binding domain"/>
    <property type="match status" value="1"/>
</dbReference>
<feature type="transmembrane region" description="Helical" evidence="2">
    <location>
        <begin position="93"/>
        <end position="113"/>
    </location>
</feature>
<comment type="caution">
    <text evidence="4">The sequence shown here is derived from an EMBL/GenBank/DDBJ whole genome shotgun (WGS) entry which is preliminary data.</text>
</comment>
<protein>
    <recommendedName>
        <fullName evidence="3">FAD-binding domain-containing protein</fullName>
    </recommendedName>
</protein>
<dbReference type="Proteomes" id="UP001499852">
    <property type="component" value="Unassembled WGS sequence"/>
</dbReference>
<feature type="transmembrane region" description="Helical" evidence="2">
    <location>
        <begin position="51"/>
        <end position="72"/>
    </location>
</feature>